<dbReference type="AlphaFoldDB" id="A0A3N1UUB3"/>
<dbReference type="GO" id="GO:0016810">
    <property type="term" value="F:hydrolase activity, acting on carbon-nitrogen (but not peptide) bonds"/>
    <property type="evidence" value="ECO:0007669"/>
    <property type="project" value="InterPro"/>
</dbReference>
<proteinExistence type="predicted"/>
<dbReference type="Proteomes" id="UP000276223">
    <property type="component" value="Unassembled WGS sequence"/>
</dbReference>
<keyword evidence="1" id="KW-0378">Hydrolase</keyword>
<keyword evidence="2" id="KW-1185">Reference proteome</keyword>
<name>A0A3N1UUB3_9BACT</name>
<accession>A0A3N1UUB3</accession>
<sequence>MKTRILQSGTVYDIALGCEGKIQDIALCGDRIIPLDQVSHVDEVVDASGLVVTAAALDCAAHVAFPGVWSLRARGLFPDAETLALRYAQRGFGHVHESWVTVEHAGLAHNAWAQLSPLNVSIGLCLPLYDLTPWIEAQDAQSVGRAMDHVCRALGLRGLYLPEPRLRFRNEVYKHREKSAKELLPFLRIACASLSGPFMMPAKALLEEEADITISGFHGQRIAACLDQEHLSASETVSRLVQSGMQGDLGLSWPEKGVQLTWGDEFSGIQGFVWDVGTFVFLQAKPLPEKDFQSDEVALALMAHAMEKGWAFSCRQANLALVQDWKALVHAVLKCWTVREWLAATRVHAAKALGLADRGHLCPGAQADVALYPQPEDDTPAGWAQTFSQCQRLYVKGRLVYDASLGHRMLRSELESKKGPEQTEMDQGLLHPIFEGLSLRPQTLIRLVARHGS</sequence>
<dbReference type="SUPFAM" id="SSF51338">
    <property type="entry name" value="Composite domain of metallo-dependent hydrolases"/>
    <property type="match status" value="1"/>
</dbReference>
<dbReference type="EMBL" id="RJVA01000012">
    <property type="protein sequence ID" value="ROQ92310.1"/>
    <property type="molecule type" value="Genomic_DNA"/>
</dbReference>
<protein>
    <submittedName>
        <fullName evidence="1">Amidohydrolase family protein</fullName>
    </submittedName>
</protein>
<dbReference type="InterPro" id="IPR011059">
    <property type="entry name" value="Metal-dep_hydrolase_composite"/>
</dbReference>
<gene>
    <name evidence="1" type="ORF">EDC27_2014</name>
</gene>
<reference evidence="1 2" key="1">
    <citation type="submission" date="2018-11" db="EMBL/GenBank/DDBJ databases">
        <title>Genomic Encyclopedia of Type Strains, Phase IV (KMG-IV): sequencing the most valuable type-strain genomes for metagenomic binning, comparative biology and taxonomic classification.</title>
        <authorList>
            <person name="Goeker M."/>
        </authorList>
    </citation>
    <scope>NUCLEOTIDE SEQUENCE [LARGE SCALE GENOMIC DNA]</scope>
    <source>
        <strain evidence="1 2">DSM 22027</strain>
    </source>
</reference>
<evidence type="ECO:0000313" key="1">
    <source>
        <dbReference type="EMBL" id="ROQ92310.1"/>
    </source>
</evidence>
<comment type="caution">
    <text evidence="1">The sequence shown here is derived from an EMBL/GenBank/DDBJ whole genome shotgun (WGS) entry which is preliminary data.</text>
</comment>
<dbReference type="RefSeq" id="WP_211334859.1">
    <property type="nucleotide sequence ID" value="NZ_RJVA01000012.1"/>
</dbReference>
<organism evidence="1 2">
    <name type="scientific">Desulfosoma caldarium</name>
    <dbReference type="NCBI Taxonomy" id="610254"/>
    <lineage>
        <taxon>Bacteria</taxon>
        <taxon>Pseudomonadati</taxon>
        <taxon>Thermodesulfobacteriota</taxon>
        <taxon>Syntrophobacteria</taxon>
        <taxon>Syntrophobacterales</taxon>
        <taxon>Syntrophobacteraceae</taxon>
        <taxon>Desulfosoma</taxon>
    </lineage>
</organism>
<evidence type="ECO:0000313" key="2">
    <source>
        <dbReference type="Proteomes" id="UP000276223"/>
    </source>
</evidence>